<dbReference type="AlphaFoldDB" id="A0A5B7CQX8"/>
<name>A0A5B7CQX8_PORTR</name>
<reference evidence="1 2" key="1">
    <citation type="submission" date="2019-05" db="EMBL/GenBank/DDBJ databases">
        <title>Another draft genome of Portunus trituberculatus and its Hox gene families provides insights of decapod evolution.</title>
        <authorList>
            <person name="Jeong J.-H."/>
            <person name="Song I."/>
            <person name="Kim S."/>
            <person name="Choi T."/>
            <person name="Kim D."/>
            <person name="Ryu S."/>
            <person name="Kim W."/>
        </authorList>
    </citation>
    <scope>NUCLEOTIDE SEQUENCE [LARGE SCALE GENOMIC DNA]</scope>
    <source>
        <tissue evidence="1">Muscle</tissue>
    </source>
</reference>
<dbReference type="Proteomes" id="UP000324222">
    <property type="component" value="Unassembled WGS sequence"/>
</dbReference>
<gene>
    <name evidence="1" type="ORF">E2C01_004907</name>
</gene>
<accession>A0A5B7CQX8</accession>
<dbReference type="EMBL" id="VSRR010000204">
    <property type="protein sequence ID" value="MPC12227.1"/>
    <property type="molecule type" value="Genomic_DNA"/>
</dbReference>
<keyword evidence="2" id="KW-1185">Reference proteome</keyword>
<evidence type="ECO:0000313" key="2">
    <source>
        <dbReference type="Proteomes" id="UP000324222"/>
    </source>
</evidence>
<protein>
    <submittedName>
        <fullName evidence="1">Uncharacterized protein</fullName>
    </submittedName>
</protein>
<proteinExistence type="predicted"/>
<organism evidence="1 2">
    <name type="scientific">Portunus trituberculatus</name>
    <name type="common">Swimming crab</name>
    <name type="synonym">Neptunus trituberculatus</name>
    <dbReference type="NCBI Taxonomy" id="210409"/>
    <lineage>
        <taxon>Eukaryota</taxon>
        <taxon>Metazoa</taxon>
        <taxon>Ecdysozoa</taxon>
        <taxon>Arthropoda</taxon>
        <taxon>Crustacea</taxon>
        <taxon>Multicrustacea</taxon>
        <taxon>Malacostraca</taxon>
        <taxon>Eumalacostraca</taxon>
        <taxon>Eucarida</taxon>
        <taxon>Decapoda</taxon>
        <taxon>Pleocyemata</taxon>
        <taxon>Brachyura</taxon>
        <taxon>Eubrachyura</taxon>
        <taxon>Portunoidea</taxon>
        <taxon>Portunidae</taxon>
        <taxon>Portuninae</taxon>
        <taxon>Portunus</taxon>
    </lineage>
</organism>
<comment type="caution">
    <text evidence="1">The sequence shown here is derived from an EMBL/GenBank/DDBJ whole genome shotgun (WGS) entry which is preliminary data.</text>
</comment>
<evidence type="ECO:0000313" key="1">
    <source>
        <dbReference type="EMBL" id="MPC12227.1"/>
    </source>
</evidence>
<sequence>MASKHAAAREVKVNNGCRPLVHPPPWGGTDLPSSVLHEIHMCCSNVNPNIYTGADTLFILSGRKHSRVPAQTLDGTSVKRYRK</sequence>